<dbReference type="RefSeq" id="WP_092894114.1">
    <property type="nucleotide sequence ID" value="NZ_FOOQ01000013.1"/>
</dbReference>
<gene>
    <name evidence="1" type="ORF">SAMN04488063_0111</name>
</gene>
<accession>A0A1I2X4B2</accession>
<dbReference type="Proteomes" id="UP000198876">
    <property type="component" value="Unassembled WGS sequence"/>
</dbReference>
<dbReference type="STRING" id="553467.SAMN04488063_0111"/>
<dbReference type="AlphaFoldDB" id="A0A1I2X4B2"/>
<reference evidence="2" key="1">
    <citation type="submission" date="2016-10" db="EMBL/GenBank/DDBJ databases">
        <authorList>
            <person name="Varghese N."/>
            <person name="Submissions S."/>
        </authorList>
    </citation>
    <scope>NUCLEOTIDE SEQUENCE [LARGE SCALE GENOMIC DNA]</scope>
    <source>
        <strain evidence="2">CGMCC 1.7739</strain>
    </source>
</reference>
<dbReference type="EMBL" id="FOOQ01000013">
    <property type="protein sequence ID" value="SFH07779.1"/>
    <property type="molecule type" value="Genomic_DNA"/>
</dbReference>
<evidence type="ECO:0000313" key="2">
    <source>
        <dbReference type="Proteomes" id="UP000198876"/>
    </source>
</evidence>
<evidence type="ECO:0000313" key="1">
    <source>
        <dbReference type="EMBL" id="SFH07779.1"/>
    </source>
</evidence>
<keyword evidence="2" id="KW-1185">Reference proteome</keyword>
<name>A0A1I2X4B2_9EURY</name>
<sequence>MSKAESSGRDPYVGGRVSEELKRKAEMRARERGMNMTEHLIDLLEQDLAENAPYIDELEFE</sequence>
<proteinExistence type="predicted"/>
<dbReference type="GO" id="GO:0006355">
    <property type="term" value="P:regulation of DNA-templated transcription"/>
    <property type="evidence" value="ECO:0007669"/>
    <property type="project" value="InterPro"/>
</dbReference>
<dbReference type="InterPro" id="IPR010985">
    <property type="entry name" value="Ribbon_hlx_hlx"/>
</dbReference>
<organism evidence="1 2">
    <name type="scientific">Halopelagius inordinatus</name>
    <dbReference type="NCBI Taxonomy" id="553467"/>
    <lineage>
        <taxon>Archaea</taxon>
        <taxon>Methanobacteriati</taxon>
        <taxon>Methanobacteriota</taxon>
        <taxon>Stenosarchaea group</taxon>
        <taxon>Halobacteria</taxon>
        <taxon>Halobacteriales</taxon>
        <taxon>Haloferacaceae</taxon>
    </lineage>
</organism>
<dbReference type="SUPFAM" id="SSF47598">
    <property type="entry name" value="Ribbon-helix-helix"/>
    <property type="match status" value="1"/>
</dbReference>
<protein>
    <submittedName>
        <fullName evidence="1">Uncharacterized protein</fullName>
    </submittedName>
</protein>